<dbReference type="GO" id="GO:0005761">
    <property type="term" value="C:mitochondrial ribosome"/>
    <property type="evidence" value="ECO:0007669"/>
    <property type="project" value="InterPro"/>
</dbReference>
<reference evidence="1" key="2">
    <citation type="submission" date="2025-08" db="UniProtKB">
        <authorList>
            <consortium name="Ensembl"/>
        </authorList>
    </citation>
    <scope>IDENTIFICATION</scope>
</reference>
<organism evidence="1 2">
    <name type="scientific">Theropithecus gelada</name>
    <name type="common">Gelada baboon</name>
    <dbReference type="NCBI Taxonomy" id="9565"/>
    <lineage>
        <taxon>Eukaryota</taxon>
        <taxon>Metazoa</taxon>
        <taxon>Chordata</taxon>
        <taxon>Craniata</taxon>
        <taxon>Vertebrata</taxon>
        <taxon>Euteleostomi</taxon>
        <taxon>Mammalia</taxon>
        <taxon>Eutheria</taxon>
        <taxon>Euarchontoglires</taxon>
        <taxon>Primates</taxon>
        <taxon>Haplorrhini</taxon>
        <taxon>Catarrhini</taxon>
        <taxon>Cercopithecidae</taxon>
        <taxon>Cercopithecinae</taxon>
        <taxon>Theropithecus</taxon>
    </lineage>
</organism>
<dbReference type="Ensembl" id="ENSTGET00000014653.1">
    <property type="protein sequence ID" value="ENSTGEP00000012195.1"/>
    <property type="gene ID" value="ENSTGEG00000009943.1"/>
</dbReference>
<evidence type="ECO:0000313" key="1">
    <source>
        <dbReference type="Ensembl" id="ENSTGEP00000012195.1"/>
    </source>
</evidence>
<dbReference type="Proteomes" id="UP000694411">
    <property type="component" value="Chromosome 6"/>
</dbReference>
<evidence type="ECO:0000313" key="2">
    <source>
        <dbReference type="Proteomes" id="UP000694411"/>
    </source>
</evidence>
<dbReference type="Pfam" id="PF14978">
    <property type="entry name" value="MRP-63"/>
    <property type="match status" value="1"/>
</dbReference>
<dbReference type="InterPro" id="IPR016576">
    <property type="entry name" value="Ribosomal_mL63"/>
</dbReference>
<accession>A0A8D2EW90</accession>
<reference evidence="1" key="3">
    <citation type="submission" date="2025-09" db="UniProtKB">
        <authorList>
            <consortium name="Ensembl"/>
        </authorList>
    </citation>
    <scope>IDENTIFICATION</scope>
</reference>
<dbReference type="AlphaFoldDB" id="A0A8D2EW90"/>
<name>A0A8D2EW90_THEGE</name>
<reference evidence="1" key="1">
    <citation type="submission" date="2018-05" db="EMBL/GenBank/DDBJ databases">
        <title>Whole genome of Theropithecus gelada.</title>
        <authorList>
            <person name="Chiou K.L."/>
            <person name="Snyder-Mackler N."/>
        </authorList>
    </citation>
    <scope>NUCLEOTIDE SEQUENCE [LARGE SCALE GENOMIC DNA]</scope>
</reference>
<sequence length="102" mass="11559">MFLTTLFICTPKPDRQWIGMHWWLLPTIAHQSEHDPLPADQGGKPLLAVHTLLTLEQQHGHATAVCRAEAMEAMKVANTSKVPQHRPVVDKIDHLNVIQKWS</sequence>
<keyword evidence="2" id="KW-1185">Reference proteome</keyword>
<proteinExistence type="predicted"/>
<protein>
    <submittedName>
        <fullName evidence="1">Uncharacterized protein</fullName>
    </submittedName>
</protein>